<dbReference type="EMBL" id="JALJOQ010000021">
    <property type="protein sequence ID" value="KAK9809299.1"/>
    <property type="molecule type" value="Genomic_DNA"/>
</dbReference>
<dbReference type="GO" id="GO:0008865">
    <property type="term" value="F:fructokinase activity"/>
    <property type="evidence" value="ECO:0007669"/>
    <property type="project" value="TreeGrafter"/>
</dbReference>
<dbReference type="InterPro" id="IPR001312">
    <property type="entry name" value="Hexokinase"/>
</dbReference>
<sequence>MSSDSRLRLPYLSDRDLRGSWPWLAGGLAAVAATGAFAYLARAIVKKRRVDRVLKEFHDTLIVPTPKLKELCGEMLNEVQAGLRGDKSSLLMLPSMVDILPDGNEKGDVYAVDIGGTNFRVLHLRLSDERGQVAHTDLRDFTIPEEMYSCHINELFDLLAVRTVEFIRDVRRDSPSLEKPLVGFCFSFPVEQTGLASGNLIKLTKKFENAGAVGADPVLQLAEALERKGMPAHVSVLLNDAVGTFAGGRYMDEDIMLGIILGTGTNACYLEKRSNIRKGRLPDLSHSEGMLINTEWAGFVSSNLPLLEEDRTLDWHSVNVGEAVYEKMVSGLYMGEVARHILITLIERGRLLGGKVPDAMREPWSLETRFMAGMHTDNTLLLSEVSAAMYCLYGVGPWEMTYFERRQVQEVCRLVCLRSARLIAMGIAALLKQMGRDGSEGPAPRTAIVMDGGVATHYPAHKDMDPESRLL</sequence>
<dbReference type="GO" id="GO:0006096">
    <property type="term" value="P:glycolytic process"/>
    <property type="evidence" value="ECO:0007669"/>
    <property type="project" value="UniProtKB-KW"/>
</dbReference>
<dbReference type="GO" id="GO:0005739">
    <property type="term" value="C:mitochondrion"/>
    <property type="evidence" value="ECO:0007669"/>
    <property type="project" value="TreeGrafter"/>
</dbReference>
<dbReference type="GO" id="GO:0001678">
    <property type="term" value="P:intracellular glucose homeostasis"/>
    <property type="evidence" value="ECO:0007669"/>
    <property type="project" value="InterPro"/>
</dbReference>
<feature type="domain" description="Hexokinase C-terminal" evidence="14">
    <location>
        <begin position="257"/>
        <end position="463"/>
    </location>
</feature>
<dbReference type="Pfam" id="PF00349">
    <property type="entry name" value="Hexokinase_1"/>
    <property type="match status" value="1"/>
</dbReference>
<comment type="pathway">
    <text evidence="1">Carbohydrate degradation; glycolysis; D-glyceraldehyde 3-phosphate and glycerone phosphate from D-glucose: step 1/4.</text>
</comment>
<evidence type="ECO:0000256" key="5">
    <source>
        <dbReference type="ARBA" id="ARBA00022741"/>
    </source>
</evidence>
<evidence type="ECO:0000313" key="15">
    <source>
        <dbReference type="EMBL" id="KAK9809299.1"/>
    </source>
</evidence>
<evidence type="ECO:0000256" key="9">
    <source>
        <dbReference type="ARBA" id="ARBA00044613"/>
    </source>
</evidence>
<evidence type="ECO:0000256" key="1">
    <source>
        <dbReference type="ARBA" id="ARBA00004888"/>
    </source>
</evidence>
<dbReference type="GO" id="GO:0006006">
    <property type="term" value="P:glucose metabolic process"/>
    <property type="evidence" value="ECO:0007669"/>
    <property type="project" value="TreeGrafter"/>
</dbReference>
<keyword evidence="6 11" id="KW-0418">Kinase</keyword>
<feature type="transmembrane region" description="Helical" evidence="12">
    <location>
        <begin position="20"/>
        <end position="45"/>
    </location>
</feature>
<keyword evidence="12" id="KW-0472">Membrane</keyword>
<gene>
    <name evidence="15" type="ORF">WJX73_002704</name>
</gene>
<keyword evidence="7 11" id="KW-0067">ATP-binding</keyword>
<dbReference type="PRINTS" id="PR00475">
    <property type="entry name" value="HEXOKINASE"/>
</dbReference>
<dbReference type="InterPro" id="IPR043129">
    <property type="entry name" value="ATPase_NBD"/>
</dbReference>
<evidence type="ECO:0000256" key="8">
    <source>
        <dbReference type="ARBA" id="ARBA00023152"/>
    </source>
</evidence>
<evidence type="ECO:0000256" key="4">
    <source>
        <dbReference type="ARBA" id="ARBA00022679"/>
    </source>
</evidence>
<feature type="domain" description="Hexokinase N-terminal" evidence="13">
    <location>
        <begin position="54"/>
        <end position="250"/>
    </location>
</feature>
<evidence type="ECO:0000259" key="14">
    <source>
        <dbReference type="Pfam" id="PF03727"/>
    </source>
</evidence>
<evidence type="ECO:0000256" key="10">
    <source>
        <dbReference type="ARBA" id="ARBA00047905"/>
    </source>
</evidence>
<evidence type="ECO:0000256" key="7">
    <source>
        <dbReference type="ARBA" id="ARBA00022840"/>
    </source>
</evidence>
<dbReference type="SUPFAM" id="SSF53067">
    <property type="entry name" value="Actin-like ATPase domain"/>
    <property type="match status" value="2"/>
</dbReference>
<evidence type="ECO:0000259" key="13">
    <source>
        <dbReference type="Pfam" id="PF00349"/>
    </source>
</evidence>
<keyword evidence="12" id="KW-1133">Transmembrane helix</keyword>
<evidence type="ECO:0000256" key="11">
    <source>
        <dbReference type="RuleBase" id="RU362007"/>
    </source>
</evidence>
<dbReference type="AlphaFoldDB" id="A0AAW1PMH5"/>
<dbReference type="InterPro" id="IPR022672">
    <property type="entry name" value="Hexokinase_N"/>
</dbReference>
<evidence type="ECO:0000256" key="6">
    <source>
        <dbReference type="ARBA" id="ARBA00022777"/>
    </source>
</evidence>
<keyword evidence="5 11" id="KW-0547">Nucleotide-binding</keyword>
<comment type="caution">
    <text evidence="15">The sequence shown here is derived from an EMBL/GenBank/DDBJ whole genome shotgun (WGS) entry which is preliminary data.</text>
</comment>
<proteinExistence type="inferred from homology"/>
<accession>A0AAW1PMH5</accession>
<dbReference type="InterPro" id="IPR022673">
    <property type="entry name" value="Hexokinase_C"/>
</dbReference>
<dbReference type="PANTHER" id="PTHR19443:SF16">
    <property type="entry name" value="HEXOKINASE TYPE 1-RELATED"/>
    <property type="match status" value="1"/>
</dbReference>
<keyword evidence="16" id="KW-1185">Reference proteome</keyword>
<comment type="pathway">
    <text evidence="2">Carbohydrate metabolism; hexose metabolism.</text>
</comment>
<evidence type="ECO:0000256" key="12">
    <source>
        <dbReference type="SAM" id="Phobius"/>
    </source>
</evidence>
<dbReference type="PROSITE" id="PS51748">
    <property type="entry name" value="HEXOKINASE_2"/>
    <property type="match status" value="1"/>
</dbReference>
<name>A0AAW1PMH5_9CHLO</name>
<comment type="catalytic activity">
    <reaction evidence="10">
        <text>D-fructose + ATP = D-fructose 6-phosphate + ADP + H(+)</text>
        <dbReference type="Rhea" id="RHEA:16125"/>
        <dbReference type="ChEBI" id="CHEBI:15378"/>
        <dbReference type="ChEBI" id="CHEBI:30616"/>
        <dbReference type="ChEBI" id="CHEBI:37721"/>
        <dbReference type="ChEBI" id="CHEBI:61527"/>
        <dbReference type="ChEBI" id="CHEBI:456216"/>
        <dbReference type="EC" id="2.7.1.1"/>
    </reaction>
    <physiologicalReaction direction="left-to-right" evidence="10">
        <dbReference type="Rhea" id="RHEA:16126"/>
    </physiologicalReaction>
</comment>
<comment type="catalytic activity">
    <reaction evidence="9">
        <text>a D-hexose + ATP = a D-hexose 6-phosphate + ADP + H(+)</text>
        <dbReference type="Rhea" id="RHEA:22740"/>
        <dbReference type="ChEBI" id="CHEBI:4194"/>
        <dbReference type="ChEBI" id="CHEBI:15378"/>
        <dbReference type="ChEBI" id="CHEBI:30616"/>
        <dbReference type="ChEBI" id="CHEBI:229467"/>
        <dbReference type="ChEBI" id="CHEBI:456216"/>
        <dbReference type="EC" id="2.7.1.1"/>
    </reaction>
    <physiologicalReaction direction="left-to-right" evidence="9">
        <dbReference type="Rhea" id="RHEA:22741"/>
    </physiologicalReaction>
</comment>
<dbReference type="PANTHER" id="PTHR19443">
    <property type="entry name" value="HEXOKINASE"/>
    <property type="match status" value="1"/>
</dbReference>
<dbReference type="Pfam" id="PF03727">
    <property type="entry name" value="Hexokinase_2"/>
    <property type="match status" value="1"/>
</dbReference>
<evidence type="ECO:0000256" key="3">
    <source>
        <dbReference type="ARBA" id="ARBA00009225"/>
    </source>
</evidence>
<dbReference type="GO" id="GO:0005829">
    <property type="term" value="C:cytosol"/>
    <property type="evidence" value="ECO:0007669"/>
    <property type="project" value="TreeGrafter"/>
</dbReference>
<evidence type="ECO:0000256" key="2">
    <source>
        <dbReference type="ARBA" id="ARBA00005028"/>
    </source>
</evidence>
<keyword evidence="8 11" id="KW-0324">Glycolysis</keyword>
<evidence type="ECO:0000313" key="16">
    <source>
        <dbReference type="Proteomes" id="UP001465755"/>
    </source>
</evidence>
<dbReference type="Proteomes" id="UP001465755">
    <property type="component" value="Unassembled WGS sequence"/>
</dbReference>
<dbReference type="Gene3D" id="3.40.367.20">
    <property type="match status" value="1"/>
</dbReference>
<keyword evidence="4 11" id="KW-0808">Transferase</keyword>
<dbReference type="GO" id="GO:0005536">
    <property type="term" value="F:D-glucose binding"/>
    <property type="evidence" value="ECO:0007669"/>
    <property type="project" value="InterPro"/>
</dbReference>
<dbReference type="GO" id="GO:0005524">
    <property type="term" value="F:ATP binding"/>
    <property type="evidence" value="ECO:0007669"/>
    <property type="project" value="UniProtKB-UniRule"/>
</dbReference>
<comment type="similarity">
    <text evidence="3 11">Belongs to the hexokinase family.</text>
</comment>
<organism evidence="15 16">
    <name type="scientific">Symbiochloris irregularis</name>
    <dbReference type="NCBI Taxonomy" id="706552"/>
    <lineage>
        <taxon>Eukaryota</taxon>
        <taxon>Viridiplantae</taxon>
        <taxon>Chlorophyta</taxon>
        <taxon>core chlorophytes</taxon>
        <taxon>Trebouxiophyceae</taxon>
        <taxon>Trebouxiales</taxon>
        <taxon>Trebouxiaceae</taxon>
        <taxon>Symbiochloris</taxon>
    </lineage>
</organism>
<keyword evidence="12" id="KW-0812">Transmembrane</keyword>
<dbReference type="GO" id="GO:0004340">
    <property type="term" value="F:glucokinase activity"/>
    <property type="evidence" value="ECO:0007669"/>
    <property type="project" value="TreeGrafter"/>
</dbReference>
<protein>
    <recommendedName>
        <fullName evidence="11">Phosphotransferase</fullName>
        <ecNumber evidence="11">2.7.1.-</ecNumber>
    </recommendedName>
</protein>
<reference evidence="15 16" key="1">
    <citation type="journal article" date="2024" name="Nat. Commun.">
        <title>Phylogenomics reveals the evolutionary origins of lichenization in chlorophyte algae.</title>
        <authorList>
            <person name="Puginier C."/>
            <person name="Libourel C."/>
            <person name="Otte J."/>
            <person name="Skaloud P."/>
            <person name="Haon M."/>
            <person name="Grisel S."/>
            <person name="Petersen M."/>
            <person name="Berrin J.G."/>
            <person name="Delaux P.M."/>
            <person name="Dal Grande F."/>
            <person name="Keller J."/>
        </authorList>
    </citation>
    <scope>NUCLEOTIDE SEQUENCE [LARGE SCALE GENOMIC DNA]</scope>
    <source>
        <strain evidence="15 16">SAG 2036</strain>
    </source>
</reference>
<dbReference type="Gene3D" id="3.30.420.40">
    <property type="match status" value="1"/>
</dbReference>
<dbReference type="EC" id="2.7.1.-" evidence="11"/>